<evidence type="ECO:0000259" key="9">
    <source>
        <dbReference type="Pfam" id="PF17785"/>
    </source>
</evidence>
<comment type="caution">
    <text evidence="10">The sequence shown here is derived from an EMBL/GenBank/DDBJ whole genome shotgun (WGS) entry which is preliminary data.</text>
</comment>
<dbReference type="GO" id="GO:0003723">
    <property type="term" value="F:RNA binding"/>
    <property type="evidence" value="ECO:0007669"/>
    <property type="project" value="InterPro"/>
</dbReference>
<dbReference type="EMBL" id="VIKR01000005">
    <property type="protein sequence ID" value="TQV72393.1"/>
    <property type="molecule type" value="Genomic_DNA"/>
</dbReference>
<evidence type="ECO:0000256" key="7">
    <source>
        <dbReference type="ARBA" id="ARBA00038091"/>
    </source>
</evidence>
<dbReference type="Gene3D" id="3.30.750.80">
    <property type="entry name" value="RNA methyltransferase domain (HRMD) like"/>
    <property type="match status" value="1"/>
</dbReference>
<dbReference type="InterPro" id="IPR015947">
    <property type="entry name" value="PUA-like_sf"/>
</dbReference>
<evidence type="ECO:0000256" key="5">
    <source>
        <dbReference type="ARBA" id="ARBA00022679"/>
    </source>
</evidence>
<dbReference type="PANTHER" id="PTHR42873">
    <property type="entry name" value="RIBOSOMAL RNA LARGE SUBUNIT METHYLTRANSFERASE"/>
    <property type="match status" value="1"/>
</dbReference>
<dbReference type="SUPFAM" id="SSF88697">
    <property type="entry name" value="PUA domain-like"/>
    <property type="match status" value="1"/>
</dbReference>
<evidence type="ECO:0000313" key="11">
    <source>
        <dbReference type="Proteomes" id="UP000317839"/>
    </source>
</evidence>
<organism evidence="10 11">
    <name type="scientific">Aliikangiella marina</name>
    <dbReference type="NCBI Taxonomy" id="1712262"/>
    <lineage>
        <taxon>Bacteria</taxon>
        <taxon>Pseudomonadati</taxon>
        <taxon>Pseudomonadota</taxon>
        <taxon>Gammaproteobacteria</taxon>
        <taxon>Oceanospirillales</taxon>
        <taxon>Pleioneaceae</taxon>
        <taxon>Aliikangiella</taxon>
    </lineage>
</organism>
<comment type="similarity">
    <text evidence="7">Belongs to the methyltransferase superfamily. RlmI family.</text>
</comment>
<keyword evidence="6" id="KW-0949">S-adenosyl-L-methionine</keyword>
<dbReference type="Gene3D" id="3.40.50.150">
    <property type="entry name" value="Vaccinia Virus protein VP39"/>
    <property type="match status" value="1"/>
</dbReference>
<keyword evidence="5 10" id="KW-0808">Transferase</keyword>
<evidence type="ECO:0000313" key="10">
    <source>
        <dbReference type="EMBL" id="TQV72393.1"/>
    </source>
</evidence>
<dbReference type="CDD" id="cd02440">
    <property type="entry name" value="AdoMet_MTases"/>
    <property type="match status" value="1"/>
</dbReference>
<dbReference type="GO" id="GO:0008168">
    <property type="term" value="F:methyltransferase activity"/>
    <property type="evidence" value="ECO:0007669"/>
    <property type="project" value="UniProtKB-KW"/>
</dbReference>
<feature type="domain" description="RlmI-like PUA" evidence="9">
    <location>
        <begin position="6"/>
        <end position="72"/>
    </location>
</feature>
<reference evidence="10 11" key="1">
    <citation type="submission" date="2019-06" db="EMBL/GenBank/DDBJ databases">
        <title>Draft genome of Aliikangiella marina GYP-15.</title>
        <authorList>
            <person name="Wang G."/>
        </authorList>
    </citation>
    <scope>NUCLEOTIDE SEQUENCE [LARGE SCALE GENOMIC DNA]</scope>
    <source>
        <strain evidence="10 11">GYP-15</strain>
    </source>
</reference>
<dbReference type="InterPro" id="IPR029063">
    <property type="entry name" value="SAM-dependent_MTases_sf"/>
</dbReference>
<dbReference type="Proteomes" id="UP000317839">
    <property type="component" value="Unassembled WGS sequence"/>
</dbReference>
<dbReference type="CDD" id="cd21153">
    <property type="entry name" value="PUA_RlmI"/>
    <property type="match status" value="1"/>
</dbReference>
<evidence type="ECO:0000256" key="2">
    <source>
        <dbReference type="ARBA" id="ARBA00022490"/>
    </source>
</evidence>
<evidence type="ECO:0000256" key="6">
    <source>
        <dbReference type="ARBA" id="ARBA00022691"/>
    </source>
</evidence>
<keyword evidence="3" id="KW-0698">rRNA processing</keyword>
<dbReference type="InterPro" id="IPR041532">
    <property type="entry name" value="RlmI-like_PUA"/>
</dbReference>
<dbReference type="InterPro" id="IPR036974">
    <property type="entry name" value="PUA_sf"/>
</dbReference>
<dbReference type="AlphaFoldDB" id="A0A545T5A5"/>
<dbReference type="SUPFAM" id="SSF53335">
    <property type="entry name" value="S-adenosyl-L-methionine-dependent methyltransferases"/>
    <property type="match status" value="1"/>
</dbReference>
<dbReference type="RefSeq" id="WP_142943723.1">
    <property type="nucleotide sequence ID" value="NZ_VIKR01000005.1"/>
</dbReference>
<dbReference type="Pfam" id="PF17785">
    <property type="entry name" value="PUA_3"/>
    <property type="match status" value="1"/>
</dbReference>
<dbReference type="PANTHER" id="PTHR42873:SF1">
    <property type="entry name" value="S-ADENOSYLMETHIONINE-DEPENDENT METHYLTRANSFERASE DOMAIN-CONTAINING PROTEIN"/>
    <property type="match status" value="1"/>
</dbReference>
<evidence type="ECO:0000259" key="8">
    <source>
        <dbReference type="Pfam" id="PF10672"/>
    </source>
</evidence>
<keyword evidence="2" id="KW-0963">Cytoplasm</keyword>
<dbReference type="Gene3D" id="2.30.130.10">
    <property type="entry name" value="PUA domain"/>
    <property type="match status" value="1"/>
</dbReference>
<feature type="domain" description="S-adenosylmethionine-dependent methyltransferase" evidence="8">
    <location>
        <begin position="177"/>
        <end position="337"/>
    </location>
</feature>
<gene>
    <name evidence="10" type="ORF">FLL45_19480</name>
</gene>
<dbReference type="PROSITE" id="PS50890">
    <property type="entry name" value="PUA"/>
    <property type="match status" value="1"/>
</dbReference>
<keyword evidence="11" id="KW-1185">Reference proteome</keyword>
<dbReference type="GO" id="GO:0006364">
    <property type="term" value="P:rRNA processing"/>
    <property type="evidence" value="ECO:0007669"/>
    <property type="project" value="UniProtKB-KW"/>
</dbReference>
<protein>
    <submittedName>
        <fullName evidence="10">Class I SAM-dependent rRNA methyltransferase</fullName>
    </submittedName>
</protein>
<evidence type="ECO:0000256" key="3">
    <source>
        <dbReference type="ARBA" id="ARBA00022552"/>
    </source>
</evidence>
<evidence type="ECO:0000256" key="4">
    <source>
        <dbReference type="ARBA" id="ARBA00022603"/>
    </source>
</evidence>
<sequence length="397" mass="44803">MELKNLRLRKNEERRIKNGHLWVYSNEVDNQISPLKDFQVGELVKVVANTGKPLGVGYINPNNLLCTRLLSRDHRSTIDRSFFVHRFNIAKSLRDRVFKTPFYRAVYGESDNLPGLIVDRFGEHLVVQITTAGMEALKPSIIDALTKVFKPQSILLRNDANSRKAENLANELEQALGNTPDVLSIEENDTQFLIHPHSGQKTGWFYDHRVSRQQIAQYVQGKRVLDVFSYIGAFGIQMANASADSVWCVDISGKALDELEQNAELNKVAEKVTCIEGDAFSAMTELKQAGEKFDVVIVDPPAFIKKKKDHKQGLRAYRKVNDAAMRLLSKDGILLSASCSMHLKESELEDCLRAGSRHLDKTLQIIEQCHQGQDHPIHPAIPETRYIKGFISRVLSA</sequence>
<dbReference type="Pfam" id="PF10672">
    <property type="entry name" value="Methyltrans_SAM"/>
    <property type="match status" value="1"/>
</dbReference>
<dbReference type="InterPro" id="IPR019614">
    <property type="entry name" value="SAM-dep_methyl-trfase"/>
</dbReference>
<comment type="subcellular location">
    <subcellularLocation>
        <location evidence="1">Cytoplasm</location>
    </subcellularLocation>
</comment>
<dbReference type="GO" id="GO:0032259">
    <property type="term" value="P:methylation"/>
    <property type="evidence" value="ECO:0007669"/>
    <property type="project" value="UniProtKB-KW"/>
</dbReference>
<proteinExistence type="inferred from homology"/>
<dbReference type="GO" id="GO:0005737">
    <property type="term" value="C:cytoplasm"/>
    <property type="evidence" value="ECO:0007669"/>
    <property type="project" value="UniProtKB-SubCell"/>
</dbReference>
<name>A0A545T5A5_9GAMM</name>
<dbReference type="OrthoDB" id="9805492at2"/>
<keyword evidence="4 10" id="KW-0489">Methyltransferase</keyword>
<evidence type="ECO:0000256" key="1">
    <source>
        <dbReference type="ARBA" id="ARBA00004496"/>
    </source>
</evidence>
<accession>A0A545T5A5</accession>
<dbReference type="CDD" id="cd11572">
    <property type="entry name" value="RlmI_M_like"/>
    <property type="match status" value="1"/>
</dbReference>